<sequence>MDLRAGTEIGRTITTAYCCATSFTRSVRKDELMINPISPMYWRKRDARKRFKQAVSEGRTAAYIAQTNSSRSSQRFSVSLNLEPLCKVNFILSYEELLTRK</sequence>
<evidence type="ECO:0000313" key="2">
    <source>
        <dbReference type="EMBL" id="CAG2068039.1"/>
    </source>
</evidence>
<evidence type="ECO:0000259" key="1">
    <source>
        <dbReference type="Pfam" id="PF08487"/>
    </source>
</evidence>
<dbReference type="Pfam" id="PF08487">
    <property type="entry name" value="VIT"/>
    <property type="match status" value="1"/>
</dbReference>
<name>A0ABN7PPZ3_TIMPD</name>
<keyword evidence="3" id="KW-1185">Reference proteome</keyword>
<feature type="non-terminal residue" evidence="2">
    <location>
        <position position="101"/>
    </location>
</feature>
<accession>A0ABN7PPZ3</accession>
<dbReference type="EMBL" id="CAJPIN010080390">
    <property type="protein sequence ID" value="CAG2068039.1"/>
    <property type="molecule type" value="Genomic_DNA"/>
</dbReference>
<dbReference type="Proteomes" id="UP001153148">
    <property type="component" value="Unassembled WGS sequence"/>
</dbReference>
<reference evidence="2" key="1">
    <citation type="submission" date="2021-03" db="EMBL/GenBank/DDBJ databases">
        <authorList>
            <person name="Tran Van P."/>
        </authorList>
    </citation>
    <scope>NUCLEOTIDE SEQUENCE</scope>
</reference>
<organism evidence="2 3">
    <name type="scientific">Timema podura</name>
    <name type="common">Walking stick</name>
    <dbReference type="NCBI Taxonomy" id="61482"/>
    <lineage>
        <taxon>Eukaryota</taxon>
        <taxon>Metazoa</taxon>
        <taxon>Ecdysozoa</taxon>
        <taxon>Arthropoda</taxon>
        <taxon>Hexapoda</taxon>
        <taxon>Insecta</taxon>
        <taxon>Pterygota</taxon>
        <taxon>Neoptera</taxon>
        <taxon>Polyneoptera</taxon>
        <taxon>Phasmatodea</taxon>
        <taxon>Timematodea</taxon>
        <taxon>Timematoidea</taxon>
        <taxon>Timematidae</taxon>
        <taxon>Timema</taxon>
    </lineage>
</organism>
<protein>
    <recommendedName>
        <fullName evidence="1">VIT domain-containing protein</fullName>
    </recommendedName>
</protein>
<comment type="caution">
    <text evidence="2">The sequence shown here is derived from an EMBL/GenBank/DDBJ whole genome shotgun (WGS) entry which is preliminary data.</text>
</comment>
<gene>
    <name evidence="2" type="ORF">TPAB3V08_LOCUS14982</name>
</gene>
<feature type="domain" description="VIT" evidence="1">
    <location>
        <begin position="43"/>
        <end position="94"/>
    </location>
</feature>
<proteinExistence type="predicted"/>
<dbReference type="InterPro" id="IPR013694">
    <property type="entry name" value="VIT"/>
</dbReference>
<evidence type="ECO:0000313" key="3">
    <source>
        <dbReference type="Proteomes" id="UP001153148"/>
    </source>
</evidence>